<keyword evidence="5" id="KW-0547">Nucleotide-binding</keyword>
<dbReference type="PROSITE" id="PS50109">
    <property type="entry name" value="HIS_KIN"/>
    <property type="match status" value="1"/>
</dbReference>
<dbReference type="Pfam" id="PF02518">
    <property type="entry name" value="HATPase_c"/>
    <property type="match status" value="1"/>
</dbReference>
<dbReference type="GO" id="GO:0000160">
    <property type="term" value="P:phosphorelay signal transduction system"/>
    <property type="evidence" value="ECO:0007669"/>
    <property type="project" value="InterPro"/>
</dbReference>
<dbReference type="PROSITE" id="PS50113">
    <property type="entry name" value="PAC"/>
    <property type="match status" value="2"/>
</dbReference>
<keyword evidence="7" id="KW-0067">ATP-binding</keyword>
<evidence type="ECO:0000313" key="14">
    <source>
        <dbReference type="EMBL" id="PJZ66377.1"/>
    </source>
</evidence>
<feature type="domain" description="PAS" evidence="12">
    <location>
        <begin position="156"/>
        <end position="229"/>
    </location>
</feature>
<accession>A0A2M9ZDG8</accession>
<dbReference type="Pfam" id="PF07568">
    <property type="entry name" value="HisKA_2"/>
    <property type="match status" value="1"/>
</dbReference>
<evidence type="ECO:0000259" key="13">
    <source>
        <dbReference type="PROSITE" id="PS50113"/>
    </source>
</evidence>
<dbReference type="PANTHER" id="PTHR41523:SF8">
    <property type="entry name" value="ETHYLENE RESPONSE SENSOR PROTEIN"/>
    <property type="match status" value="1"/>
</dbReference>
<dbReference type="EC" id="2.7.13.3" evidence="2"/>
<protein>
    <recommendedName>
        <fullName evidence="2">histidine kinase</fullName>
        <ecNumber evidence="2">2.7.13.3</ecNumber>
    </recommendedName>
</protein>
<sequence length="620" mass="70460">MIQSEAHILLPDFLEKASGRKTILLVEDEAIIALSESQRLEKCGFRVLTAYSAKEATDLALSDYSINLILMDIDLGGEEDGTQAALKILQVRDIPIVFLSSHTEPEVVAKTEKITSYGYVVKDSGENVLLASIKMAFQLYESHLRLKRSEESLKENQELLEATLRSIGDGVISTDELGNITNMNYVAESLTGWNLHDATGEPIEKVFKVFNTRTGRRLRNPIDAARPSQRLIGLDRETLLYSKDGQEYFISDTSAPIRSEKGFVVGSVLVFRDITKEQRLLRNIRESETRFRRVANAAPVMIWMAGLDKKCDWFNQTWLEFTGRSMQEEMGDGWAEGVHPEDLEECIQIYHEHFEARLPFQMSYRLRNRKGEWRWIQDNGLPIQDESGVFTGFIGSCVDITEVKLAVETLSQDLEERESLFKELQHRVKNSINMIASIVEISGNKSKNEEVETTLDSIVNRIHSIGSLYDQLYTSGSSNRIRLDEYIEKIISTLFKAFLVDPERIILRQRLEFLKIEAKSAVPIGLIVNELITNILKYGFPSDQTGSVYADLYKENGIINLSIWDDGLPFPEGFHPDSSEGSGLQLVQLLVQQLKGTIQWNRKEGKKLNIRFPAKNHEID</sequence>
<keyword evidence="8" id="KW-0843">Virulence</keyword>
<comment type="catalytic activity">
    <reaction evidence="1">
        <text>ATP + protein L-histidine = ADP + protein N-phospho-L-histidine.</text>
        <dbReference type="EC" id="2.7.13.3"/>
    </reaction>
</comment>
<feature type="modified residue" description="4-aspartylphosphate" evidence="9">
    <location>
        <position position="72"/>
    </location>
</feature>
<dbReference type="SMART" id="SM00091">
    <property type="entry name" value="PAS"/>
    <property type="match status" value="2"/>
</dbReference>
<dbReference type="SUPFAM" id="SSF52172">
    <property type="entry name" value="CheY-like"/>
    <property type="match status" value="1"/>
</dbReference>
<evidence type="ECO:0000256" key="5">
    <source>
        <dbReference type="ARBA" id="ARBA00022741"/>
    </source>
</evidence>
<feature type="domain" description="PAC" evidence="13">
    <location>
        <begin position="234"/>
        <end position="286"/>
    </location>
</feature>
<dbReference type="Proteomes" id="UP000231912">
    <property type="component" value="Unassembled WGS sequence"/>
</dbReference>
<evidence type="ECO:0000256" key="3">
    <source>
        <dbReference type="ARBA" id="ARBA00022553"/>
    </source>
</evidence>
<dbReference type="PROSITE" id="PS50110">
    <property type="entry name" value="RESPONSE_REGULATORY"/>
    <property type="match status" value="1"/>
</dbReference>
<feature type="domain" description="PAS" evidence="12">
    <location>
        <begin position="287"/>
        <end position="357"/>
    </location>
</feature>
<evidence type="ECO:0000259" key="11">
    <source>
        <dbReference type="PROSITE" id="PS50110"/>
    </source>
</evidence>
<comment type="caution">
    <text evidence="14">The sequence shown here is derived from an EMBL/GenBank/DDBJ whole genome shotgun (WGS) entry which is preliminary data.</text>
</comment>
<evidence type="ECO:0000256" key="1">
    <source>
        <dbReference type="ARBA" id="ARBA00000085"/>
    </source>
</evidence>
<evidence type="ECO:0000313" key="15">
    <source>
        <dbReference type="Proteomes" id="UP000231912"/>
    </source>
</evidence>
<evidence type="ECO:0000256" key="2">
    <source>
        <dbReference type="ARBA" id="ARBA00012438"/>
    </source>
</evidence>
<dbReference type="SUPFAM" id="SSF55874">
    <property type="entry name" value="ATPase domain of HSP90 chaperone/DNA topoisomerase II/histidine kinase"/>
    <property type="match status" value="1"/>
</dbReference>
<dbReference type="InterPro" id="IPR001789">
    <property type="entry name" value="Sig_transdc_resp-reg_receiver"/>
</dbReference>
<dbReference type="SMART" id="SM00448">
    <property type="entry name" value="REC"/>
    <property type="match status" value="1"/>
</dbReference>
<feature type="domain" description="Response regulatory" evidence="11">
    <location>
        <begin position="22"/>
        <end position="137"/>
    </location>
</feature>
<dbReference type="InterPro" id="IPR011006">
    <property type="entry name" value="CheY-like_superfamily"/>
</dbReference>
<dbReference type="InterPro" id="IPR001610">
    <property type="entry name" value="PAC"/>
</dbReference>
<dbReference type="InterPro" id="IPR000014">
    <property type="entry name" value="PAS"/>
</dbReference>
<dbReference type="Gene3D" id="3.30.450.20">
    <property type="entry name" value="PAS domain"/>
    <property type="match status" value="2"/>
</dbReference>
<reference evidence="14 15" key="1">
    <citation type="submission" date="2017-07" db="EMBL/GenBank/DDBJ databases">
        <title>Leptospira spp. isolated from tropical soils.</title>
        <authorList>
            <person name="Thibeaux R."/>
            <person name="Iraola G."/>
            <person name="Ferres I."/>
            <person name="Bierque E."/>
            <person name="Girault D."/>
            <person name="Soupe-Gilbert M.-E."/>
            <person name="Picardeau M."/>
            <person name="Goarant C."/>
        </authorList>
    </citation>
    <scope>NUCLEOTIDE SEQUENCE [LARGE SCALE GENOMIC DNA]</scope>
    <source>
        <strain evidence="14 15">FH2-C-A2</strain>
    </source>
</reference>
<keyword evidence="4" id="KW-0808">Transferase</keyword>
<dbReference type="RefSeq" id="WP_100758579.1">
    <property type="nucleotide sequence ID" value="NZ_NPDT01000002.1"/>
</dbReference>
<dbReference type="Pfam" id="PF08447">
    <property type="entry name" value="PAS_3"/>
    <property type="match status" value="1"/>
</dbReference>
<dbReference type="InterPro" id="IPR013655">
    <property type="entry name" value="PAS_fold_3"/>
</dbReference>
<dbReference type="InterPro" id="IPR013767">
    <property type="entry name" value="PAS_fold"/>
</dbReference>
<dbReference type="Gene3D" id="3.40.50.2300">
    <property type="match status" value="1"/>
</dbReference>
<dbReference type="PANTHER" id="PTHR41523">
    <property type="entry name" value="TWO-COMPONENT SYSTEM SENSOR PROTEIN"/>
    <property type="match status" value="1"/>
</dbReference>
<proteinExistence type="predicted"/>
<dbReference type="GO" id="GO:0004673">
    <property type="term" value="F:protein histidine kinase activity"/>
    <property type="evidence" value="ECO:0007669"/>
    <property type="project" value="UniProtKB-EC"/>
</dbReference>
<dbReference type="GO" id="GO:0006355">
    <property type="term" value="P:regulation of DNA-templated transcription"/>
    <property type="evidence" value="ECO:0007669"/>
    <property type="project" value="InterPro"/>
</dbReference>
<dbReference type="Gene3D" id="3.30.565.10">
    <property type="entry name" value="Histidine kinase-like ATPase, C-terminal domain"/>
    <property type="match status" value="1"/>
</dbReference>
<dbReference type="SUPFAM" id="SSF55785">
    <property type="entry name" value="PYP-like sensor domain (PAS domain)"/>
    <property type="match status" value="2"/>
</dbReference>
<dbReference type="GO" id="GO:0005524">
    <property type="term" value="F:ATP binding"/>
    <property type="evidence" value="ECO:0007669"/>
    <property type="project" value="UniProtKB-KW"/>
</dbReference>
<dbReference type="EMBL" id="NPDT01000002">
    <property type="protein sequence ID" value="PJZ66377.1"/>
    <property type="molecule type" value="Genomic_DNA"/>
</dbReference>
<dbReference type="PROSITE" id="PS50112">
    <property type="entry name" value="PAS"/>
    <property type="match status" value="2"/>
</dbReference>
<evidence type="ECO:0000259" key="12">
    <source>
        <dbReference type="PROSITE" id="PS50112"/>
    </source>
</evidence>
<evidence type="ECO:0000256" key="8">
    <source>
        <dbReference type="ARBA" id="ARBA00023026"/>
    </source>
</evidence>
<name>A0A2M9ZDG8_9LEPT</name>
<dbReference type="CDD" id="cd00130">
    <property type="entry name" value="PAS"/>
    <property type="match status" value="2"/>
</dbReference>
<dbReference type="Pfam" id="PF00072">
    <property type="entry name" value="Response_reg"/>
    <property type="match status" value="1"/>
</dbReference>
<dbReference type="InterPro" id="IPR011495">
    <property type="entry name" value="Sig_transdc_His_kin_sub2_dim/P"/>
</dbReference>
<dbReference type="InterPro" id="IPR035965">
    <property type="entry name" value="PAS-like_dom_sf"/>
</dbReference>
<dbReference type="InterPro" id="IPR003594">
    <property type="entry name" value="HATPase_dom"/>
</dbReference>
<feature type="domain" description="PAC" evidence="13">
    <location>
        <begin position="360"/>
        <end position="412"/>
    </location>
</feature>
<evidence type="ECO:0000256" key="7">
    <source>
        <dbReference type="ARBA" id="ARBA00022840"/>
    </source>
</evidence>
<evidence type="ECO:0000256" key="4">
    <source>
        <dbReference type="ARBA" id="ARBA00022679"/>
    </source>
</evidence>
<feature type="domain" description="Histidine kinase" evidence="10">
    <location>
        <begin position="423"/>
        <end position="616"/>
    </location>
</feature>
<organism evidence="14 15">
    <name type="scientific">Leptospira wolffii</name>
    <dbReference type="NCBI Taxonomy" id="409998"/>
    <lineage>
        <taxon>Bacteria</taxon>
        <taxon>Pseudomonadati</taxon>
        <taxon>Spirochaetota</taxon>
        <taxon>Spirochaetia</taxon>
        <taxon>Leptospirales</taxon>
        <taxon>Leptospiraceae</taxon>
        <taxon>Leptospira</taxon>
    </lineage>
</organism>
<dbReference type="InterPro" id="IPR036890">
    <property type="entry name" value="HATPase_C_sf"/>
</dbReference>
<dbReference type="NCBIfam" id="TIGR00229">
    <property type="entry name" value="sensory_box"/>
    <property type="match status" value="2"/>
</dbReference>
<gene>
    <name evidence="14" type="ORF">CH371_08885</name>
</gene>
<dbReference type="FunFam" id="3.30.450.20:FF:000099">
    <property type="entry name" value="Sensory box sensor histidine kinase"/>
    <property type="match status" value="1"/>
</dbReference>
<keyword evidence="6 14" id="KW-0418">Kinase</keyword>
<keyword evidence="3 9" id="KW-0597">Phosphoprotein</keyword>
<dbReference type="Pfam" id="PF00989">
    <property type="entry name" value="PAS"/>
    <property type="match status" value="1"/>
</dbReference>
<evidence type="ECO:0000259" key="10">
    <source>
        <dbReference type="PROSITE" id="PS50109"/>
    </source>
</evidence>
<evidence type="ECO:0000256" key="9">
    <source>
        <dbReference type="PROSITE-ProRule" id="PRU00169"/>
    </source>
</evidence>
<dbReference type="AlphaFoldDB" id="A0A2M9ZDG8"/>
<evidence type="ECO:0000256" key="6">
    <source>
        <dbReference type="ARBA" id="ARBA00022777"/>
    </source>
</evidence>
<dbReference type="InterPro" id="IPR005467">
    <property type="entry name" value="His_kinase_dom"/>
</dbReference>
<dbReference type="SMART" id="SM00086">
    <property type="entry name" value="PAC"/>
    <property type="match status" value="2"/>
</dbReference>
<dbReference type="InterPro" id="IPR000700">
    <property type="entry name" value="PAS-assoc_C"/>
</dbReference>